<evidence type="ECO:0000313" key="13">
    <source>
        <dbReference type="EMBL" id="OQR82768.1"/>
    </source>
</evidence>
<comment type="caution">
    <text evidence="13">The sequence shown here is derived from an EMBL/GenBank/DDBJ whole genome shotgun (WGS) entry which is preliminary data.</text>
</comment>
<dbReference type="GO" id="GO:0071949">
    <property type="term" value="F:FAD binding"/>
    <property type="evidence" value="ECO:0007669"/>
    <property type="project" value="TreeGrafter"/>
</dbReference>
<feature type="binding site" evidence="9">
    <location>
        <position position="267"/>
    </location>
    <ligand>
        <name>FAD</name>
        <dbReference type="ChEBI" id="CHEBI:57692"/>
    </ligand>
</feature>
<evidence type="ECO:0000256" key="1">
    <source>
        <dbReference type="ARBA" id="ARBA00001974"/>
    </source>
</evidence>
<evidence type="ECO:0000256" key="7">
    <source>
        <dbReference type="ARBA" id="ARBA00023004"/>
    </source>
</evidence>
<keyword evidence="2 10" id="KW-0349">Heme</keyword>
<comment type="similarity">
    <text evidence="10">Belongs to the cytochrome b5 family.</text>
</comment>
<dbReference type="Gene3D" id="3.10.120.10">
    <property type="entry name" value="Cytochrome b5-like heme/steroid binding domain"/>
    <property type="match status" value="1"/>
</dbReference>
<dbReference type="EMBL" id="JNBR01002420">
    <property type="protein sequence ID" value="OQR82768.1"/>
    <property type="molecule type" value="Genomic_DNA"/>
</dbReference>
<name>A0A1V9YAR2_ACHHY</name>
<keyword evidence="14" id="KW-1185">Reference proteome</keyword>
<dbReference type="Proteomes" id="UP000243579">
    <property type="component" value="Unassembled WGS sequence"/>
</dbReference>
<keyword evidence="4 10" id="KW-0479">Metal-binding</keyword>
<dbReference type="InterPro" id="IPR008333">
    <property type="entry name" value="Cbr1-like_FAD-bd_dom"/>
</dbReference>
<dbReference type="SUPFAM" id="SSF55856">
    <property type="entry name" value="Cytochrome b5-like heme/steroid binding domain"/>
    <property type="match status" value="1"/>
</dbReference>
<dbReference type="GO" id="GO:0046872">
    <property type="term" value="F:metal ion binding"/>
    <property type="evidence" value="ECO:0007669"/>
    <property type="project" value="UniProtKB-UniRule"/>
</dbReference>
<evidence type="ECO:0000256" key="6">
    <source>
        <dbReference type="ARBA" id="ARBA00023002"/>
    </source>
</evidence>
<dbReference type="InterPro" id="IPR017927">
    <property type="entry name" value="FAD-bd_FR_type"/>
</dbReference>
<gene>
    <name evidence="13" type="ORF">ACHHYP_15531</name>
</gene>
<protein>
    <submittedName>
        <fullName evidence="13">Nitrate reductase</fullName>
    </submittedName>
</protein>
<dbReference type="SMART" id="SM01117">
    <property type="entry name" value="Cyt-b5"/>
    <property type="match status" value="1"/>
</dbReference>
<organism evidence="13 14">
    <name type="scientific">Achlya hypogyna</name>
    <name type="common">Oomycete</name>
    <name type="synonym">Protoachlya hypogyna</name>
    <dbReference type="NCBI Taxonomy" id="1202772"/>
    <lineage>
        <taxon>Eukaryota</taxon>
        <taxon>Sar</taxon>
        <taxon>Stramenopiles</taxon>
        <taxon>Oomycota</taxon>
        <taxon>Saprolegniomycetes</taxon>
        <taxon>Saprolegniales</taxon>
        <taxon>Achlyaceae</taxon>
        <taxon>Achlya</taxon>
    </lineage>
</organism>
<evidence type="ECO:0000256" key="9">
    <source>
        <dbReference type="PIRSR" id="PIRSR601834-1"/>
    </source>
</evidence>
<feature type="domain" description="FAD-binding FR-type" evidence="12">
    <location>
        <begin position="136"/>
        <end position="239"/>
    </location>
</feature>
<feature type="binding site" evidence="9">
    <location>
        <position position="205"/>
    </location>
    <ligand>
        <name>FAD</name>
        <dbReference type="ChEBI" id="CHEBI:57692"/>
    </ligand>
</feature>
<evidence type="ECO:0000256" key="10">
    <source>
        <dbReference type="RuleBase" id="RU362121"/>
    </source>
</evidence>
<proteinExistence type="inferred from homology"/>
<dbReference type="STRING" id="1202772.A0A1V9YAR2"/>
<feature type="binding site" evidence="9">
    <location>
        <position position="190"/>
    </location>
    <ligand>
        <name>FAD</name>
        <dbReference type="ChEBI" id="CHEBI:57692"/>
    </ligand>
</feature>
<evidence type="ECO:0000259" key="12">
    <source>
        <dbReference type="PROSITE" id="PS51384"/>
    </source>
</evidence>
<keyword evidence="7 10" id="KW-0408">Iron</keyword>
<evidence type="ECO:0000256" key="5">
    <source>
        <dbReference type="ARBA" id="ARBA00022827"/>
    </source>
</evidence>
<evidence type="ECO:0000256" key="3">
    <source>
        <dbReference type="ARBA" id="ARBA00022630"/>
    </source>
</evidence>
<dbReference type="GO" id="GO:0020037">
    <property type="term" value="F:heme binding"/>
    <property type="evidence" value="ECO:0007669"/>
    <property type="project" value="UniProtKB-UniRule"/>
</dbReference>
<dbReference type="Gene3D" id="3.40.50.80">
    <property type="entry name" value="Nucleotide-binding domain of ferredoxin-NADP reductase (FNR) module"/>
    <property type="match status" value="1"/>
</dbReference>
<evidence type="ECO:0000256" key="4">
    <source>
        <dbReference type="ARBA" id="ARBA00022723"/>
    </source>
</evidence>
<dbReference type="SUPFAM" id="SSF52343">
    <property type="entry name" value="Ferredoxin reductase-like, C-terminal NADP-linked domain"/>
    <property type="match status" value="1"/>
</dbReference>
<dbReference type="InterPro" id="IPR001433">
    <property type="entry name" value="OxRdtase_FAD/NAD-bd"/>
</dbReference>
<feature type="binding site" evidence="9">
    <location>
        <position position="213"/>
    </location>
    <ligand>
        <name>FAD</name>
        <dbReference type="ChEBI" id="CHEBI:57692"/>
    </ligand>
</feature>
<dbReference type="InterPro" id="IPR001709">
    <property type="entry name" value="Flavoprot_Pyr_Nucl_cyt_Rdtase"/>
</dbReference>
<dbReference type="InterPro" id="IPR039261">
    <property type="entry name" value="FNR_nucleotide-bd"/>
</dbReference>
<dbReference type="GO" id="GO:0016491">
    <property type="term" value="F:oxidoreductase activity"/>
    <property type="evidence" value="ECO:0007669"/>
    <property type="project" value="UniProtKB-KW"/>
</dbReference>
<dbReference type="Pfam" id="PF00970">
    <property type="entry name" value="FAD_binding_6"/>
    <property type="match status" value="1"/>
</dbReference>
<dbReference type="PANTHER" id="PTHR19370">
    <property type="entry name" value="NADH-CYTOCHROME B5 REDUCTASE"/>
    <property type="match status" value="1"/>
</dbReference>
<keyword evidence="3 9" id="KW-0285">Flavoprotein</keyword>
<evidence type="ECO:0000256" key="8">
    <source>
        <dbReference type="ARBA" id="ARBA00023027"/>
    </source>
</evidence>
<dbReference type="CDD" id="cd06183">
    <property type="entry name" value="cyt_b5_reduct_like"/>
    <property type="match status" value="1"/>
</dbReference>
<dbReference type="InterPro" id="IPR036400">
    <property type="entry name" value="Cyt_B5-like_heme/steroid_sf"/>
</dbReference>
<dbReference type="PANTHER" id="PTHR19370:SF185">
    <property type="entry name" value="NADH-CYTOCHROME B5 REDUCTASE"/>
    <property type="match status" value="1"/>
</dbReference>
<dbReference type="PROSITE" id="PS51384">
    <property type="entry name" value="FAD_FR"/>
    <property type="match status" value="1"/>
</dbReference>
<dbReference type="Pfam" id="PF00173">
    <property type="entry name" value="Cyt-b5"/>
    <property type="match status" value="1"/>
</dbReference>
<reference evidence="13 14" key="1">
    <citation type="journal article" date="2014" name="Genome Biol. Evol.">
        <title>The secreted proteins of Achlya hypogyna and Thraustotheca clavata identify the ancestral oomycete secretome and reveal gene acquisitions by horizontal gene transfer.</title>
        <authorList>
            <person name="Misner I."/>
            <person name="Blouin N."/>
            <person name="Leonard G."/>
            <person name="Richards T.A."/>
            <person name="Lane C.E."/>
        </authorList>
    </citation>
    <scope>NUCLEOTIDE SEQUENCE [LARGE SCALE GENOMIC DNA]</scope>
    <source>
        <strain evidence="13 14">ATCC 48635</strain>
    </source>
</reference>
<evidence type="ECO:0000256" key="2">
    <source>
        <dbReference type="ARBA" id="ARBA00022617"/>
    </source>
</evidence>
<dbReference type="PROSITE" id="PS50255">
    <property type="entry name" value="CYTOCHROME_B5_2"/>
    <property type="match status" value="1"/>
</dbReference>
<accession>A0A1V9YAR2</accession>
<feature type="binding site" evidence="9">
    <location>
        <position position="207"/>
    </location>
    <ligand>
        <name>FAD</name>
        <dbReference type="ChEBI" id="CHEBI:57692"/>
    </ligand>
</feature>
<dbReference type="PRINTS" id="PR00371">
    <property type="entry name" value="FPNCR"/>
</dbReference>
<feature type="binding site" evidence="9">
    <location>
        <position position="188"/>
    </location>
    <ligand>
        <name>FAD</name>
        <dbReference type="ChEBI" id="CHEBI:57692"/>
    </ligand>
</feature>
<sequence>MGDRTSNREGKVRLEPGFSQIHWMMLTQRSRDLAGLNGQPPRRGIPREEVALHNTEFDCWSILDGKVYNFTPYMKYHPGGIQKLMLCAGGDCTTMFNESHAWVNGHGMLEKCYLGTVAEGPVGTPAAASNVALSTVEWRPFKLLAVREVSAMTKLFQLELPKGKTLGITMPGQHVRMRVFINGKPYERAYTPVSPLDQKHTVDILIKVYPDGKVTSHLSSLAPGATVDLIGPQGSFGYTNVGEITLASSVHADIKHVAMIAGGSGITPMLQLIRAIMQGKQRDNTALSLVFCNKSAAHVIAKTSLAPLANMFPQRFRWLNVLSDGGVEDPDVTPCVVGRLDRSLLETQLPAPGTDGLFIVHCGPPKFDEFVHDTLLCMGYNAGQIHQF</sequence>
<dbReference type="OrthoDB" id="432299at2759"/>
<evidence type="ECO:0000313" key="14">
    <source>
        <dbReference type="Proteomes" id="UP000243579"/>
    </source>
</evidence>
<dbReference type="Pfam" id="PF00175">
    <property type="entry name" value="NAD_binding_1"/>
    <property type="match status" value="1"/>
</dbReference>
<dbReference type="InterPro" id="IPR001834">
    <property type="entry name" value="CBR-like"/>
</dbReference>
<dbReference type="PRINTS" id="PR00406">
    <property type="entry name" value="CYTB5RDTASE"/>
</dbReference>
<evidence type="ECO:0000259" key="11">
    <source>
        <dbReference type="PROSITE" id="PS50255"/>
    </source>
</evidence>
<keyword evidence="5 9" id="KW-0274">FAD</keyword>
<dbReference type="AlphaFoldDB" id="A0A1V9YAR2"/>
<feature type="domain" description="Cytochrome b5 heme-binding" evidence="11">
    <location>
        <begin position="42"/>
        <end position="118"/>
    </location>
</feature>
<dbReference type="PROSITE" id="PS00191">
    <property type="entry name" value="CYTOCHROME_B5_1"/>
    <property type="match status" value="1"/>
</dbReference>
<keyword evidence="8" id="KW-0520">NAD</keyword>
<comment type="cofactor">
    <cofactor evidence="1 9">
        <name>FAD</name>
        <dbReference type="ChEBI" id="CHEBI:57692"/>
    </cofactor>
</comment>
<dbReference type="InterPro" id="IPR017938">
    <property type="entry name" value="Riboflavin_synthase-like_b-brl"/>
</dbReference>
<feature type="binding site" evidence="9">
    <location>
        <position position="214"/>
    </location>
    <ligand>
        <name>FAD</name>
        <dbReference type="ChEBI" id="CHEBI:57692"/>
    </ligand>
</feature>
<dbReference type="InterPro" id="IPR001199">
    <property type="entry name" value="Cyt_B5-like_heme/steroid-bd"/>
</dbReference>
<dbReference type="SUPFAM" id="SSF63380">
    <property type="entry name" value="Riboflavin synthase domain-like"/>
    <property type="match status" value="1"/>
</dbReference>
<dbReference type="Gene3D" id="2.40.30.10">
    <property type="entry name" value="Translation factors"/>
    <property type="match status" value="1"/>
</dbReference>
<keyword evidence="6" id="KW-0560">Oxidoreductase</keyword>
<dbReference type="InterPro" id="IPR018506">
    <property type="entry name" value="Cyt_B5_heme-BS"/>
</dbReference>